<dbReference type="PANTHER" id="PTHR24411">
    <property type="entry name" value="NUCLEAR FACTOR ERYTHROID 2-RELATED FACTOR"/>
    <property type="match status" value="1"/>
</dbReference>
<dbReference type="PROSITE" id="PS50217">
    <property type="entry name" value="BZIP"/>
    <property type="match status" value="1"/>
</dbReference>
<dbReference type="SUPFAM" id="SSF47454">
    <property type="entry name" value="A DNA-binding domain in eukaryotic transcription factors"/>
    <property type="match status" value="1"/>
</dbReference>
<comment type="similarity">
    <text evidence="1">Belongs to the bZIP family. CNC subfamily.</text>
</comment>
<gene>
    <name evidence="11" type="primary">LOC116954762</name>
</gene>
<organism evidence="10 11">
    <name type="scientific">Petromyzon marinus</name>
    <name type="common">Sea lamprey</name>
    <dbReference type="NCBI Taxonomy" id="7757"/>
    <lineage>
        <taxon>Eukaryota</taxon>
        <taxon>Metazoa</taxon>
        <taxon>Chordata</taxon>
        <taxon>Craniata</taxon>
        <taxon>Vertebrata</taxon>
        <taxon>Cyclostomata</taxon>
        <taxon>Hyperoartia</taxon>
        <taxon>Petromyzontiformes</taxon>
        <taxon>Petromyzontidae</taxon>
        <taxon>Petromyzon</taxon>
    </lineage>
</organism>
<dbReference type="AlphaFoldDB" id="A0AAJ7U946"/>
<keyword evidence="7" id="KW-0175">Coiled coil</keyword>
<evidence type="ECO:0000256" key="7">
    <source>
        <dbReference type="SAM" id="Coils"/>
    </source>
</evidence>
<dbReference type="RefSeq" id="XP_032831434.1">
    <property type="nucleotide sequence ID" value="XM_032975543.1"/>
</dbReference>
<name>A0AAJ7U946_PETMA</name>
<evidence type="ECO:0000313" key="10">
    <source>
        <dbReference type="Proteomes" id="UP001318040"/>
    </source>
</evidence>
<dbReference type="InterPro" id="IPR008917">
    <property type="entry name" value="TF_DNA-bd_sf"/>
</dbReference>
<keyword evidence="3" id="KW-0238">DNA-binding</keyword>
<evidence type="ECO:0000256" key="4">
    <source>
        <dbReference type="ARBA" id="ARBA00023159"/>
    </source>
</evidence>
<dbReference type="Pfam" id="PF03131">
    <property type="entry name" value="bZIP_Maf"/>
    <property type="match status" value="1"/>
</dbReference>
<feature type="compositionally biased region" description="Basic residues" evidence="8">
    <location>
        <begin position="101"/>
        <end position="116"/>
    </location>
</feature>
<dbReference type="PANTHER" id="PTHR24411:SF55">
    <property type="entry name" value="SEGMENTATION PROTEIN CAP'N'COLLAR"/>
    <property type="match status" value="1"/>
</dbReference>
<evidence type="ECO:0000313" key="11">
    <source>
        <dbReference type="RefSeq" id="XP_032831434.1"/>
    </source>
</evidence>
<evidence type="ECO:0000256" key="6">
    <source>
        <dbReference type="ARBA" id="ARBA00023242"/>
    </source>
</evidence>
<dbReference type="SMART" id="SM00338">
    <property type="entry name" value="BRLZ"/>
    <property type="match status" value="1"/>
</dbReference>
<feature type="coiled-coil region" evidence="7">
    <location>
        <begin position="554"/>
        <end position="602"/>
    </location>
</feature>
<feature type="region of interest" description="Disordered" evidence="8">
    <location>
        <begin position="229"/>
        <end position="256"/>
    </location>
</feature>
<evidence type="ECO:0000256" key="2">
    <source>
        <dbReference type="ARBA" id="ARBA00023015"/>
    </source>
</evidence>
<keyword evidence="2" id="KW-0805">Transcription regulation</keyword>
<keyword evidence="4" id="KW-0010">Activator</keyword>
<reference evidence="11" key="1">
    <citation type="submission" date="2025-08" db="UniProtKB">
        <authorList>
            <consortium name="RefSeq"/>
        </authorList>
    </citation>
    <scope>IDENTIFICATION</scope>
    <source>
        <tissue evidence="11">Sperm</tissue>
    </source>
</reference>
<dbReference type="Gene3D" id="1.10.880.10">
    <property type="entry name" value="Transcription factor, Skn-1-like, DNA-binding domain"/>
    <property type="match status" value="1"/>
</dbReference>
<feature type="domain" description="BZIP" evidence="9">
    <location>
        <begin position="529"/>
        <end position="592"/>
    </location>
</feature>
<accession>A0AAJ7U946</accession>
<feature type="region of interest" description="Disordered" evidence="8">
    <location>
        <begin position="97"/>
        <end position="133"/>
    </location>
</feature>
<keyword evidence="10" id="KW-1185">Reference proteome</keyword>
<evidence type="ECO:0000256" key="3">
    <source>
        <dbReference type="ARBA" id="ARBA00023125"/>
    </source>
</evidence>
<dbReference type="InterPro" id="IPR004826">
    <property type="entry name" value="bZIP_Maf"/>
</dbReference>
<evidence type="ECO:0000256" key="5">
    <source>
        <dbReference type="ARBA" id="ARBA00023163"/>
    </source>
</evidence>
<dbReference type="GO" id="GO:0000981">
    <property type="term" value="F:DNA-binding transcription factor activity, RNA polymerase II-specific"/>
    <property type="evidence" value="ECO:0007669"/>
    <property type="project" value="TreeGrafter"/>
</dbReference>
<evidence type="ECO:0000259" key="9">
    <source>
        <dbReference type="PROSITE" id="PS50217"/>
    </source>
</evidence>
<dbReference type="KEGG" id="pmrn:116954762"/>
<proteinExistence type="inferred from homology"/>
<dbReference type="InterPro" id="IPR004827">
    <property type="entry name" value="bZIP"/>
</dbReference>
<feature type="region of interest" description="Disordered" evidence="8">
    <location>
        <begin position="8"/>
        <end position="60"/>
    </location>
</feature>
<dbReference type="PROSITE" id="PS00036">
    <property type="entry name" value="BZIP_BASIC"/>
    <property type="match status" value="1"/>
</dbReference>
<dbReference type="GO" id="GO:0005634">
    <property type="term" value="C:nucleus"/>
    <property type="evidence" value="ECO:0007669"/>
    <property type="project" value="TreeGrafter"/>
</dbReference>
<protein>
    <submittedName>
        <fullName evidence="11">Uncharacterized protein LOC116954762</fullName>
    </submittedName>
</protein>
<dbReference type="GO" id="GO:0000978">
    <property type="term" value="F:RNA polymerase II cis-regulatory region sequence-specific DNA binding"/>
    <property type="evidence" value="ECO:0007669"/>
    <property type="project" value="InterPro"/>
</dbReference>
<feature type="compositionally biased region" description="Low complexity" evidence="8">
    <location>
        <begin position="47"/>
        <end position="58"/>
    </location>
</feature>
<dbReference type="InterPro" id="IPR047167">
    <property type="entry name" value="NFE2-like"/>
</dbReference>
<dbReference type="Proteomes" id="UP001318040">
    <property type="component" value="Chromosome 56"/>
</dbReference>
<keyword evidence="5" id="KW-0804">Transcription</keyword>
<keyword evidence="6" id="KW-0539">Nucleus</keyword>
<evidence type="ECO:0000256" key="1">
    <source>
        <dbReference type="ARBA" id="ARBA00008157"/>
    </source>
</evidence>
<sequence length="644" mass="67073">MQLLEELFPFVDTSGGGTGSMSGANAMAPTRDSSRYQHQLHHHHHQQQQQHHQQHQQQGVTPFQVACPLSEHMLARDLEQGWQEILEMPEMQALDVTAPAQHHHQHQQQQQHHHQQQHQQQAPPGAADASLYSESPDLVDGFCQQRARLPSQSFYPGGGGTTATGGTGASTGFCAAFSAGSAPPPPLRPEPQGFARAKLEYAATSASSGAGYKEISYFGSAQCVPRHAGAPSLHPLPPPSSAAASPAAGSGGSYQPLPVGPPGATFGSFGVCGGGGADGVGVAGCGGGGESREQPCAHRCLSRGTGLYPDSAAVLLPYADHLGCYGGGSSSNSSSGSGDGSKETYESFRTLGYEASADGECGGGEQMPCEMMYLDHHHQQHQQHDVHRGEPSTTPDYISFLGASALVDLSGSAGGVCIAASEGGGVCGAAGLTRVAGPLPPGGAAATAATTGPDRLHLDPLPPAAARRGGAASSLRLLPSGADARLSRDERRAAAMRIPIGVSQIVNMAVDDFNELLARHRLTEPQLALVRDIRRRGKNKVAAQNCRKRKLDGLTGLERELARLQGRREALLAERRDIEEGVAAAERRLAALRAQVFAALRDESGRPYPPERFCLRHTSDGAVCLVPSGGGGGTGDGDGQASGR</sequence>
<evidence type="ECO:0000256" key="8">
    <source>
        <dbReference type="SAM" id="MobiDB-lite"/>
    </source>
</evidence>